<dbReference type="PANTHER" id="PTHR23001:SF7">
    <property type="entry name" value="EUKARYOTIC TRANSLATION INITIATION FACTOR 5"/>
    <property type="match status" value="1"/>
</dbReference>
<keyword evidence="5" id="KW-0342">GTP-binding</keyword>
<dbReference type="GO" id="GO:0005525">
    <property type="term" value="F:GTP binding"/>
    <property type="evidence" value="ECO:0007669"/>
    <property type="project" value="UniProtKB-KW"/>
</dbReference>
<keyword evidence="4" id="KW-0648">Protein biosynthesis</keyword>
<keyword evidence="2" id="KW-0396">Initiation factor</keyword>
<accession>A0A1J4JL38</accession>
<dbReference type="GO" id="GO:0001732">
    <property type="term" value="P:formation of cytoplasmic translation initiation complex"/>
    <property type="evidence" value="ECO:0007669"/>
    <property type="project" value="TreeGrafter"/>
</dbReference>
<evidence type="ECO:0000256" key="4">
    <source>
        <dbReference type="ARBA" id="ARBA00022917"/>
    </source>
</evidence>
<name>A0A1J4JL38_9EUKA</name>
<evidence type="ECO:0000256" key="3">
    <source>
        <dbReference type="ARBA" id="ARBA00022741"/>
    </source>
</evidence>
<evidence type="ECO:0000256" key="5">
    <source>
        <dbReference type="ARBA" id="ARBA00023134"/>
    </source>
</evidence>
<dbReference type="InterPro" id="IPR002735">
    <property type="entry name" value="Transl_init_fac_IF2/IF5_dom"/>
</dbReference>
<keyword evidence="8" id="KW-1185">Reference proteome</keyword>
<dbReference type="GO" id="GO:0005829">
    <property type="term" value="C:cytosol"/>
    <property type="evidence" value="ECO:0007669"/>
    <property type="project" value="TreeGrafter"/>
</dbReference>
<dbReference type="Gene3D" id="2.20.25.350">
    <property type="match status" value="1"/>
</dbReference>
<dbReference type="InterPro" id="IPR016190">
    <property type="entry name" value="Transl_init_fac_IF2/IF5_Zn-bd"/>
</dbReference>
<dbReference type="OrthoDB" id="10250831at2759"/>
<evidence type="ECO:0000256" key="1">
    <source>
        <dbReference type="ARBA" id="ARBA00010397"/>
    </source>
</evidence>
<dbReference type="Proteomes" id="UP000179807">
    <property type="component" value="Unassembled WGS sequence"/>
</dbReference>
<dbReference type="InterPro" id="IPR016189">
    <property type="entry name" value="Transl_init_fac_IF2/IF5_N"/>
</dbReference>
<dbReference type="GeneID" id="94829400"/>
<gene>
    <name evidence="7" type="ORF">TRFO_09133</name>
</gene>
<dbReference type="Pfam" id="PF01873">
    <property type="entry name" value="eIF-5_eIF-2B"/>
    <property type="match status" value="1"/>
</dbReference>
<dbReference type="SMART" id="SM00653">
    <property type="entry name" value="eIF2B_5"/>
    <property type="match status" value="1"/>
</dbReference>
<dbReference type="GO" id="GO:0071074">
    <property type="term" value="F:eukaryotic initiation factor eIF2 binding"/>
    <property type="evidence" value="ECO:0007669"/>
    <property type="project" value="TreeGrafter"/>
</dbReference>
<dbReference type="VEuPathDB" id="TrichDB:TRFO_09133"/>
<dbReference type="PANTHER" id="PTHR23001">
    <property type="entry name" value="EUKARYOTIC TRANSLATION INITIATION FACTOR"/>
    <property type="match status" value="1"/>
</dbReference>
<organism evidence="7 8">
    <name type="scientific">Tritrichomonas foetus</name>
    <dbReference type="NCBI Taxonomy" id="1144522"/>
    <lineage>
        <taxon>Eukaryota</taxon>
        <taxon>Metamonada</taxon>
        <taxon>Parabasalia</taxon>
        <taxon>Tritrichomonadida</taxon>
        <taxon>Tritrichomonadidae</taxon>
        <taxon>Tritrichomonas</taxon>
    </lineage>
</organism>
<dbReference type="Gene3D" id="3.30.30.170">
    <property type="match status" value="1"/>
</dbReference>
<dbReference type="InterPro" id="IPR045196">
    <property type="entry name" value="IF2/IF5"/>
</dbReference>
<dbReference type="SUPFAM" id="SSF100966">
    <property type="entry name" value="Translation initiation factor 2 beta, aIF2beta, N-terminal domain"/>
    <property type="match status" value="1"/>
</dbReference>
<proteinExistence type="inferred from homology"/>
<dbReference type="SUPFAM" id="SSF75689">
    <property type="entry name" value="Zinc-binding domain of translation initiation factor 2 beta"/>
    <property type="match status" value="1"/>
</dbReference>
<evidence type="ECO:0000313" key="8">
    <source>
        <dbReference type="Proteomes" id="UP000179807"/>
    </source>
</evidence>
<reference evidence="7" key="1">
    <citation type="submission" date="2016-10" db="EMBL/GenBank/DDBJ databases">
        <authorList>
            <person name="Benchimol M."/>
            <person name="Almeida L.G."/>
            <person name="Vasconcelos A.T."/>
            <person name="Perreira-Neves A."/>
            <person name="Rosa I.A."/>
            <person name="Tasca T."/>
            <person name="Bogo M.R."/>
            <person name="de Souza W."/>
        </authorList>
    </citation>
    <scope>NUCLEOTIDE SEQUENCE [LARGE SCALE GENOMIC DNA]</scope>
    <source>
        <strain evidence="7">K</strain>
    </source>
</reference>
<sequence length="191" mass="21084">MQPTSGQRIPIKKGEDPNTYRYMMPRVSIRHSGNITTITNISEIAKEIGRSASCLRQWLMALLGLTTRIDPKNANDLQIKGHHEASSIQDSIYEFINVFVICPCCGNPETTMFVQNSELNLQCRACGRSSPAGGPSGGARGKSKQAQKAVQKETTWILKHIHSENLQSHSLQSDAAVENLDDFEVPGPDMF</sequence>
<comment type="caution">
    <text evidence="7">The sequence shown here is derived from an EMBL/GenBank/DDBJ whole genome shotgun (WGS) entry which is preliminary data.</text>
</comment>
<comment type="similarity">
    <text evidence="1">Belongs to the eIF-2-beta/eIF-5 family.</text>
</comment>
<dbReference type="GO" id="GO:0005092">
    <property type="term" value="F:GDP-dissociation inhibitor activity"/>
    <property type="evidence" value="ECO:0007669"/>
    <property type="project" value="TreeGrafter"/>
</dbReference>
<feature type="domain" description="Translation initiation factor IF2/IF5" evidence="6">
    <location>
        <begin position="19"/>
        <end position="129"/>
    </location>
</feature>
<protein>
    <recommendedName>
        <fullName evidence="6">Translation initiation factor IF2/IF5 domain-containing protein</fullName>
    </recommendedName>
</protein>
<evidence type="ECO:0000259" key="6">
    <source>
        <dbReference type="SMART" id="SM00653"/>
    </source>
</evidence>
<dbReference type="AlphaFoldDB" id="A0A1J4JL38"/>
<evidence type="ECO:0000256" key="2">
    <source>
        <dbReference type="ARBA" id="ARBA00022540"/>
    </source>
</evidence>
<dbReference type="RefSeq" id="XP_068351117.1">
    <property type="nucleotide sequence ID" value="XM_068494696.1"/>
</dbReference>
<dbReference type="EMBL" id="MLAK01001082">
    <property type="protein sequence ID" value="OHS97980.1"/>
    <property type="molecule type" value="Genomic_DNA"/>
</dbReference>
<keyword evidence="3" id="KW-0547">Nucleotide-binding</keyword>
<dbReference type="GO" id="GO:0003743">
    <property type="term" value="F:translation initiation factor activity"/>
    <property type="evidence" value="ECO:0007669"/>
    <property type="project" value="UniProtKB-KW"/>
</dbReference>
<evidence type="ECO:0000313" key="7">
    <source>
        <dbReference type="EMBL" id="OHS97980.1"/>
    </source>
</evidence>